<dbReference type="EMBL" id="PRBV01000005">
    <property type="protein sequence ID" value="RTJ79576.1"/>
    <property type="molecule type" value="Genomic_DNA"/>
</dbReference>
<accession>A0A431EE94</accession>
<evidence type="ECO:0000313" key="2">
    <source>
        <dbReference type="Proteomes" id="UP000288507"/>
    </source>
</evidence>
<sequence>MAHKMNAYESLSNPRSKILRILERGLKVSKVQYLKDDGSEEYKSTHNKLADYNYERYTELVDVKFEDYELIIASNLEQGAVFSLTMVGQDEVLSIDPVGRLDEKEERVLMEQTLTALSRLDSSDTTKDILSILSDFKVAEIF</sequence>
<dbReference type="AlphaFoldDB" id="A0A431EE94"/>
<reference evidence="1 2" key="1">
    <citation type="journal article" date="2019" name="Appl. Environ. Microbiol.">
        <title>Population genetics and characterization of Campylobacter jejuni isolates in western jackdaws and game birds in Finland.</title>
        <authorList>
            <person name="Kovanen S."/>
            <person name="Rossi M."/>
            <person name="Pohja-Mykra M."/>
            <person name="Nieminen T."/>
            <person name="Raunio-Saarnisto M."/>
            <person name="Sauvala M."/>
            <person name="Fredriksson-Ahomaa M."/>
            <person name="Hanninen M.L."/>
            <person name="Kivisto R."/>
        </authorList>
    </citation>
    <scope>NUCLEOTIDE SEQUENCE [LARGE SCALE GENOMIC DNA]</scope>
    <source>
        <strain evidence="1 2">CB313</strain>
    </source>
</reference>
<organism evidence="1 2">
    <name type="scientific">Campylobacter jejuni</name>
    <dbReference type="NCBI Taxonomy" id="197"/>
    <lineage>
        <taxon>Bacteria</taxon>
        <taxon>Pseudomonadati</taxon>
        <taxon>Campylobacterota</taxon>
        <taxon>Epsilonproteobacteria</taxon>
        <taxon>Campylobacterales</taxon>
        <taxon>Campylobacteraceae</taxon>
        <taxon>Campylobacter</taxon>
    </lineage>
</organism>
<comment type="caution">
    <text evidence="1">The sequence shown here is derived from an EMBL/GenBank/DDBJ whole genome shotgun (WGS) entry which is preliminary data.</text>
</comment>
<dbReference type="Proteomes" id="UP000288507">
    <property type="component" value="Unassembled WGS sequence"/>
</dbReference>
<name>A0A431EE94_CAMJU</name>
<protein>
    <submittedName>
        <fullName evidence="1">Uncharacterized protein</fullName>
    </submittedName>
</protein>
<proteinExistence type="predicted"/>
<evidence type="ECO:0000313" key="1">
    <source>
        <dbReference type="EMBL" id="RTJ79576.1"/>
    </source>
</evidence>
<gene>
    <name evidence="1" type="ORF">C3H57_04195</name>
</gene>
<dbReference type="RefSeq" id="WP_126232135.1">
    <property type="nucleotide sequence ID" value="NZ_PRBV01000005.1"/>
</dbReference>